<accession>A0A381XF41</accession>
<evidence type="ECO:0000313" key="1">
    <source>
        <dbReference type="EMBL" id="SVA63346.1"/>
    </source>
</evidence>
<dbReference type="AlphaFoldDB" id="A0A381XF41"/>
<reference evidence="1" key="1">
    <citation type="submission" date="2018-05" db="EMBL/GenBank/DDBJ databases">
        <authorList>
            <person name="Lanie J.A."/>
            <person name="Ng W.-L."/>
            <person name="Kazmierczak K.M."/>
            <person name="Andrzejewski T.M."/>
            <person name="Davidsen T.M."/>
            <person name="Wayne K.J."/>
            <person name="Tettelin H."/>
            <person name="Glass J.I."/>
            <person name="Rusch D."/>
            <person name="Podicherti R."/>
            <person name="Tsui H.-C.T."/>
            <person name="Winkler M.E."/>
        </authorList>
    </citation>
    <scope>NUCLEOTIDE SEQUENCE</scope>
</reference>
<dbReference type="EMBL" id="UINC01014948">
    <property type="protein sequence ID" value="SVA63346.1"/>
    <property type="molecule type" value="Genomic_DNA"/>
</dbReference>
<dbReference type="InterPro" id="IPR021473">
    <property type="entry name" value="DUF3126"/>
</dbReference>
<organism evidence="1">
    <name type="scientific">marine metagenome</name>
    <dbReference type="NCBI Taxonomy" id="408172"/>
    <lineage>
        <taxon>unclassified sequences</taxon>
        <taxon>metagenomes</taxon>
        <taxon>ecological metagenomes</taxon>
    </lineage>
</organism>
<proteinExistence type="predicted"/>
<name>A0A381XF41_9ZZZZ</name>
<gene>
    <name evidence="1" type="ORF">METZ01_LOCUS116200</name>
</gene>
<protein>
    <recommendedName>
        <fullName evidence="2">DUF3126 domain-containing protein</fullName>
    </recommendedName>
</protein>
<sequence>MEESEMARVQRYLQDKFGNDSINVKERPQSDGSVEVYLGEEFIGIIYKDDEDGDVSYDFNMSILEFDLPTVAGVTSN</sequence>
<evidence type="ECO:0008006" key="2">
    <source>
        <dbReference type="Google" id="ProtNLM"/>
    </source>
</evidence>
<dbReference type="Pfam" id="PF11324">
    <property type="entry name" value="DUF3126"/>
    <property type="match status" value="1"/>
</dbReference>